<dbReference type="Proteomes" id="UP000245383">
    <property type="component" value="Unassembled WGS sequence"/>
</dbReference>
<evidence type="ECO:0000256" key="6">
    <source>
        <dbReference type="ARBA" id="ARBA00022918"/>
    </source>
</evidence>
<dbReference type="STRING" id="133385.A0A2T9YY79"/>
<evidence type="ECO:0000256" key="4">
    <source>
        <dbReference type="ARBA" id="ARBA00022759"/>
    </source>
</evidence>
<dbReference type="GO" id="GO:0004519">
    <property type="term" value="F:endonuclease activity"/>
    <property type="evidence" value="ECO:0007669"/>
    <property type="project" value="UniProtKB-KW"/>
</dbReference>
<dbReference type="GO" id="GO:0003964">
    <property type="term" value="F:RNA-directed DNA polymerase activity"/>
    <property type="evidence" value="ECO:0007669"/>
    <property type="project" value="UniProtKB-KW"/>
</dbReference>
<dbReference type="EMBL" id="MBFR01000014">
    <property type="protein sequence ID" value="PVU97301.1"/>
    <property type="molecule type" value="Genomic_DNA"/>
</dbReference>
<dbReference type="OrthoDB" id="5550292at2759"/>
<proteinExistence type="predicted"/>
<keyword evidence="1" id="KW-0808">Transferase</keyword>
<accession>A0A2T9YY79</accession>
<gene>
    <name evidence="8" type="ORF">BB561_000652</name>
</gene>
<dbReference type="InterPro" id="IPR041373">
    <property type="entry name" value="RT_RNaseH"/>
</dbReference>
<dbReference type="Pfam" id="PF17917">
    <property type="entry name" value="RT_RNaseH"/>
    <property type="match status" value="1"/>
</dbReference>
<name>A0A2T9YY79_9FUNG</name>
<comment type="caution">
    <text evidence="8">The sequence shown here is derived from an EMBL/GenBank/DDBJ whole genome shotgun (WGS) entry which is preliminary data.</text>
</comment>
<evidence type="ECO:0000313" key="9">
    <source>
        <dbReference type="Proteomes" id="UP000245383"/>
    </source>
</evidence>
<keyword evidence="9" id="KW-1185">Reference proteome</keyword>
<evidence type="ECO:0000256" key="1">
    <source>
        <dbReference type="ARBA" id="ARBA00022679"/>
    </source>
</evidence>
<protein>
    <recommendedName>
        <fullName evidence="7">Reverse transcriptase RNase H-like domain-containing protein</fullName>
    </recommendedName>
</protein>
<dbReference type="GO" id="GO:0016787">
    <property type="term" value="F:hydrolase activity"/>
    <property type="evidence" value="ECO:0007669"/>
    <property type="project" value="UniProtKB-KW"/>
</dbReference>
<evidence type="ECO:0000256" key="3">
    <source>
        <dbReference type="ARBA" id="ARBA00022722"/>
    </source>
</evidence>
<keyword evidence="4" id="KW-0255">Endonuclease</keyword>
<evidence type="ECO:0000256" key="2">
    <source>
        <dbReference type="ARBA" id="ARBA00022695"/>
    </source>
</evidence>
<evidence type="ECO:0000256" key="5">
    <source>
        <dbReference type="ARBA" id="ARBA00022801"/>
    </source>
</evidence>
<sequence>MTAFIATCPKKLECYATMPKNCMKLGCLKICFALLCKSNIVPKTDKTPRSYINFRLLNKDTILTNIYCRTLNCRNQYCTSDKKALAVIYGFNEFYHYVHGSCTKLFTDYCALIKALSNINPGEQIAIRTSVLQAYGFMIKHIKGLFNEFLDALSRDFAKKQ</sequence>
<keyword evidence="3" id="KW-0540">Nuclease</keyword>
<reference evidence="8 9" key="1">
    <citation type="journal article" date="2018" name="MBio">
        <title>Comparative Genomics Reveals the Core Gene Toolbox for the Fungus-Insect Symbiosis.</title>
        <authorList>
            <person name="Wang Y."/>
            <person name="Stata M."/>
            <person name="Wang W."/>
            <person name="Stajich J.E."/>
            <person name="White M.M."/>
            <person name="Moncalvo J.M."/>
        </authorList>
    </citation>
    <scope>NUCLEOTIDE SEQUENCE [LARGE SCALE GENOMIC DNA]</scope>
    <source>
        <strain evidence="8 9">SWE-8-4</strain>
    </source>
</reference>
<keyword evidence="2" id="KW-0548">Nucleotidyltransferase</keyword>
<feature type="domain" description="Reverse transcriptase RNase H-like" evidence="7">
    <location>
        <begin position="73"/>
        <end position="135"/>
    </location>
</feature>
<dbReference type="AlphaFoldDB" id="A0A2T9YY79"/>
<evidence type="ECO:0000259" key="7">
    <source>
        <dbReference type="Pfam" id="PF17917"/>
    </source>
</evidence>
<keyword evidence="6" id="KW-0695">RNA-directed DNA polymerase</keyword>
<organism evidence="8 9">
    <name type="scientific">Smittium simulii</name>
    <dbReference type="NCBI Taxonomy" id="133385"/>
    <lineage>
        <taxon>Eukaryota</taxon>
        <taxon>Fungi</taxon>
        <taxon>Fungi incertae sedis</taxon>
        <taxon>Zoopagomycota</taxon>
        <taxon>Kickxellomycotina</taxon>
        <taxon>Harpellomycetes</taxon>
        <taxon>Harpellales</taxon>
        <taxon>Legeriomycetaceae</taxon>
        <taxon>Smittium</taxon>
    </lineage>
</organism>
<keyword evidence="5" id="KW-0378">Hydrolase</keyword>
<evidence type="ECO:0000313" key="8">
    <source>
        <dbReference type="EMBL" id="PVU97301.1"/>
    </source>
</evidence>